<dbReference type="KEGG" id="vg:80100503"/>
<dbReference type="RefSeq" id="YP_010763740.1">
    <property type="nucleotide sequence ID" value="NC_073613.1"/>
</dbReference>
<dbReference type="GeneID" id="80100503"/>
<dbReference type="Proteomes" id="UP000269263">
    <property type="component" value="Segment"/>
</dbReference>
<sequence>MYVVEKIYDRKGNVHLILQYEVAGALIRTVVEQGELIYFLDEMQGMYLTKIQLEVNNGVV</sequence>
<evidence type="ECO:0000313" key="1">
    <source>
        <dbReference type="EMBL" id="AZF89633.1"/>
    </source>
</evidence>
<proteinExistence type="predicted"/>
<protein>
    <submittedName>
        <fullName evidence="1">Uncharacterized protein</fullName>
    </submittedName>
</protein>
<evidence type="ECO:0000313" key="2">
    <source>
        <dbReference type="Proteomes" id="UP000269263"/>
    </source>
</evidence>
<keyword evidence="2" id="KW-1185">Reference proteome</keyword>
<dbReference type="EMBL" id="MK138526">
    <property type="protein sequence ID" value="AZF89633.1"/>
    <property type="molecule type" value="Genomic_DNA"/>
</dbReference>
<organism evidence="1 2">
    <name type="scientific">Pseudomonas phage vB_PaeM_LCK69</name>
    <dbReference type="NCBI Taxonomy" id="2488595"/>
    <lineage>
        <taxon>Viruses</taxon>
        <taxon>Duplodnaviria</taxon>
        <taxon>Heunggongvirae</taxon>
        <taxon>Uroviricota</taxon>
        <taxon>Caudoviricetes</taxon>
        <taxon>Vandenendeviridae</taxon>
        <taxon>Skurskavirinae</taxon>
        <taxon>Pakpunavirus</taxon>
        <taxon>Pakpunavirus LCK69</taxon>
    </lineage>
</organism>
<accession>A0A3G8F536</accession>
<name>A0A3G8F536_9CAUD</name>
<reference evidence="1 2" key="1">
    <citation type="submission" date="2018-11" db="EMBL/GenBank/DDBJ databases">
        <authorList>
            <person name="Vergara K.E."/>
            <person name="Bautista C."/>
            <person name="Sizemore C."/>
            <person name="Tabula L."/>
            <person name="Kae H."/>
        </authorList>
    </citation>
    <scope>NUCLEOTIDE SEQUENCE [LARGE SCALE GENOMIC DNA]</scope>
</reference>